<dbReference type="EMBL" id="LT670849">
    <property type="protein sequence ID" value="SHN79154.1"/>
    <property type="molecule type" value="Genomic_DNA"/>
</dbReference>
<reference evidence="2" key="1">
    <citation type="submission" date="2016-11" db="EMBL/GenBank/DDBJ databases">
        <authorList>
            <person name="Varghese N."/>
            <person name="Submissions S."/>
        </authorList>
    </citation>
    <scope>NUCLEOTIDE SEQUENCE [LARGE SCALE GENOMIC DNA]</scope>
    <source>
        <strain evidence="2">GAS401</strain>
    </source>
</reference>
<evidence type="ECO:0008006" key="3">
    <source>
        <dbReference type="Google" id="ProtNLM"/>
    </source>
</evidence>
<proteinExistence type="predicted"/>
<evidence type="ECO:0000313" key="1">
    <source>
        <dbReference type="EMBL" id="SHN79154.1"/>
    </source>
</evidence>
<dbReference type="AlphaFoldDB" id="A0A1M7U883"/>
<accession>A0A1M7U883</accession>
<name>A0A1M7U883_9BRAD</name>
<dbReference type="RefSeq" id="WP_072820208.1">
    <property type="nucleotide sequence ID" value="NZ_LT670849.1"/>
</dbReference>
<dbReference type="Proteomes" id="UP000184096">
    <property type="component" value="Chromosome I"/>
</dbReference>
<protein>
    <recommendedName>
        <fullName evidence="3">HEPN AbiU2-like domain-containing protein</fullName>
    </recommendedName>
</protein>
<gene>
    <name evidence="1" type="ORF">SAMN05444170_3930</name>
</gene>
<sequence length="205" mass="23045">MDNDVEYILTNAPRLMKVAAATAISFALWEGVNRALLEADINTDRREIAAGYRSDCAFTAVTRLSLLLDSNLKQVSFQAIYHKLKSETVAASLLKELDDSAFSTSNTMKLAGEAVELFLQTYRSIDWTDLHGRLVHFRNRGVAHLTPHKIEKRVTYAELKSLSQAVTTMGECLELFAKGNAIPLRWDEAEEYSERAFDIWKTALA</sequence>
<keyword evidence="2" id="KW-1185">Reference proteome</keyword>
<organism evidence="1 2">
    <name type="scientific">Bradyrhizobium erythrophlei</name>
    <dbReference type="NCBI Taxonomy" id="1437360"/>
    <lineage>
        <taxon>Bacteria</taxon>
        <taxon>Pseudomonadati</taxon>
        <taxon>Pseudomonadota</taxon>
        <taxon>Alphaproteobacteria</taxon>
        <taxon>Hyphomicrobiales</taxon>
        <taxon>Nitrobacteraceae</taxon>
        <taxon>Bradyrhizobium</taxon>
    </lineage>
</organism>
<evidence type="ECO:0000313" key="2">
    <source>
        <dbReference type="Proteomes" id="UP000184096"/>
    </source>
</evidence>
<dbReference type="OrthoDB" id="8225529at2"/>